<evidence type="ECO:0000256" key="1">
    <source>
        <dbReference type="ARBA" id="ARBA00004141"/>
    </source>
</evidence>
<evidence type="ECO:0000313" key="9">
    <source>
        <dbReference type="Proteomes" id="UP000516437"/>
    </source>
</evidence>
<feature type="transmembrane region" description="Helical" evidence="6">
    <location>
        <begin position="125"/>
        <end position="143"/>
    </location>
</feature>
<proteinExistence type="inferred from homology"/>
<feature type="transmembrane region" description="Helical" evidence="6">
    <location>
        <begin position="541"/>
        <end position="560"/>
    </location>
</feature>
<evidence type="ECO:0000259" key="7">
    <source>
        <dbReference type="Pfam" id="PF00892"/>
    </source>
</evidence>
<dbReference type="AlphaFoldDB" id="A0A6A1UJR1"/>
<dbReference type="EMBL" id="RXIC02000156">
    <property type="protein sequence ID" value="KAB1200491.1"/>
    <property type="molecule type" value="Genomic_DNA"/>
</dbReference>
<name>A0A6A1UJR1_9ROSI</name>
<dbReference type="InterPro" id="IPR030184">
    <property type="entry name" value="WAT1-related"/>
</dbReference>
<gene>
    <name evidence="8" type="ORF">CJ030_MR0G007051</name>
</gene>
<accession>A0A6A1UJR1</accession>
<dbReference type="InterPro" id="IPR037185">
    <property type="entry name" value="EmrE-like"/>
</dbReference>
<feature type="transmembrane region" description="Helical" evidence="6">
    <location>
        <begin position="298"/>
        <end position="319"/>
    </location>
</feature>
<evidence type="ECO:0000256" key="2">
    <source>
        <dbReference type="ARBA" id="ARBA00007635"/>
    </source>
</evidence>
<feature type="transmembrane region" description="Helical" evidence="6">
    <location>
        <begin position="26"/>
        <end position="47"/>
    </location>
</feature>
<keyword evidence="3 6" id="KW-0812">Transmembrane</keyword>
<dbReference type="SUPFAM" id="SSF103481">
    <property type="entry name" value="Multidrug resistance efflux transporter EmrE"/>
    <property type="match status" value="4"/>
</dbReference>
<keyword evidence="9" id="KW-1185">Reference proteome</keyword>
<dbReference type="Pfam" id="PF00892">
    <property type="entry name" value="EamA"/>
    <property type="match status" value="3"/>
</dbReference>
<dbReference type="OrthoDB" id="1728340at2759"/>
<feature type="transmembrane region" description="Helical" evidence="6">
    <location>
        <begin position="155"/>
        <end position="173"/>
    </location>
</feature>
<organism evidence="8 9">
    <name type="scientific">Morella rubra</name>
    <name type="common">Chinese bayberry</name>
    <dbReference type="NCBI Taxonomy" id="262757"/>
    <lineage>
        <taxon>Eukaryota</taxon>
        <taxon>Viridiplantae</taxon>
        <taxon>Streptophyta</taxon>
        <taxon>Embryophyta</taxon>
        <taxon>Tracheophyta</taxon>
        <taxon>Spermatophyta</taxon>
        <taxon>Magnoliopsida</taxon>
        <taxon>eudicotyledons</taxon>
        <taxon>Gunneridae</taxon>
        <taxon>Pentapetalae</taxon>
        <taxon>rosids</taxon>
        <taxon>fabids</taxon>
        <taxon>Fagales</taxon>
        <taxon>Myricaceae</taxon>
        <taxon>Morella</taxon>
    </lineage>
</organism>
<dbReference type="Proteomes" id="UP000516437">
    <property type="component" value="Unassembled WGS sequence"/>
</dbReference>
<evidence type="ECO:0000256" key="6">
    <source>
        <dbReference type="SAM" id="Phobius"/>
    </source>
</evidence>
<feature type="transmembrane region" description="Helical" evidence="6">
    <location>
        <begin position="273"/>
        <end position="291"/>
    </location>
</feature>
<reference evidence="8 9" key="1">
    <citation type="journal article" date="2019" name="Plant Biotechnol. J.">
        <title>The red bayberry genome and genetic basis of sex determination.</title>
        <authorList>
            <person name="Jia H.M."/>
            <person name="Jia H.J."/>
            <person name="Cai Q.L."/>
            <person name="Wang Y."/>
            <person name="Zhao H.B."/>
            <person name="Yang W.F."/>
            <person name="Wang G.Y."/>
            <person name="Li Y.H."/>
            <person name="Zhan D.L."/>
            <person name="Shen Y.T."/>
            <person name="Niu Q.F."/>
            <person name="Chang L."/>
            <person name="Qiu J."/>
            <person name="Zhao L."/>
            <person name="Xie H.B."/>
            <person name="Fu W.Y."/>
            <person name="Jin J."/>
            <person name="Li X.W."/>
            <person name="Jiao Y."/>
            <person name="Zhou C.C."/>
            <person name="Tu T."/>
            <person name="Chai C.Y."/>
            <person name="Gao J.L."/>
            <person name="Fan L.J."/>
            <person name="van de Weg E."/>
            <person name="Wang J.Y."/>
            <person name="Gao Z.S."/>
        </authorList>
    </citation>
    <scope>NUCLEOTIDE SEQUENCE [LARGE SCALE GENOMIC DNA]</scope>
    <source>
        <tissue evidence="8">Leaves</tissue>
    </source>
</reference>
<comment type="subcellular location">
    <subcellularLocation>
        <location evidence="1">Membrane</location>
        <topology evidence="1">Multi-pass membrane protein</topology>
    </subcellularLocation>
</comment>
<evidence type="ECO:0000256" key="4">
    <source>
        <dbReference type="ARBA" id="ARBA00022989"/>
    </source>
</evidence>
<feature type="transmembrane region" description="Helical" evidence="6">
    <location>
        <begin position="410"/>
        <end position="431"/>
    </location>
</feature>
<keyword evidence="4 6" id="KW-1133">Transmembrane helix</keyword>
<feature type="transmembrane region" description="Helical" evidence="6">
    <location>
        <begin position="202"/>
        <end position="222"/>
    </location>
</feature>
<feature type="transmembrane region" description="Helical" evidence="6">
    <location>
        <begin position="234"/>
        <end position="253"/>
    </location>
</feature>
<evidence type="ECO:0000313" key="8">
    <source>
        <dbReference type="EMBL" id="KAB1200491.1"/>
    </source>
</evidence>
<feature type="domain" description="EamA" evidence="7">
    <location>
        <begin position="6"/>
        <end position="110"/>
    </location>
</feature>
<evidence type="ECO:0000256" key="3">
    <source>
        <dbReference type="ARBA" id="ARBA00022692"/>
    </source>
</evidence>
<feature type="domain" description="EamA" evidence="7">
    <location>
        <begin position="204"/>
        <end position="325"/>
    </location>
</feature>
<evidence type="ECO:0000256" key="5">
    <source>
        <dbReference type="ARBA" id="ARBA00023136"/>
    </source>
</evidence>
<sequence length="637" mass="69976">MCLWQFGYAGNHIILRSALNMGASKLVFPLYRNIIALFALAPFAYFSEKEDRPPLTTSVLIQSFILGFLGITGNQGFYLLGLDNTSPTFASATDNIVPAVTFLMAAVLRQAIITHVISYRNLYPAVNLIITPNKILLVIGLLIEQVHLNRKDGIAKVLGTLASVAGALVITLYKGPAIYTSDSRLHKSYLLPALGDATGKNWTLGCIYLIIHCLCWSSWIVLQAPLLKKYPARLSVTSYSCFFSVLQLLAIAACYENDPQAWEVHSSGELLSILYMGVVASAMAFALQTWVIDRAGPVFVSIYLPLQTLLVAVMASVLFGEEFYLGGLTIFTSSYYNGGYFKLSRELLLSYANYLSRPSQLYNLTVPAKRMTSMVPERAKLHIAMTLWQFGYAGNHIIMRSALNMGVSKLVFPLYRNIVALFVLAPFAYFSEKEDRLPFTASVLIQSFLLGFIGITLNQGSYLFGLDNTSPTFASATENVIPAVTFLMAAFLSIAAYFEKDPQAWQIHSGGELFSIVYVGLVASAIAFAVQTWVIEKAGPLFVSVYLPVQTLIVAVMASVVFGEEFYLGGVIGAVLIMAGLYLVVWGKSEESKFAEEKAAIPSVDHENNNQRKSTSKSSLVQPLIRAQSENVDKIFS</sequence>
<dbReference type="GO" id="GO:0022857">
    <property type="term" value="F:transmembrane transporter activity"/>
    <property type="evidence" value="ECO:0007669"/>
    <property type="project" value="InterPro"/>
</dbReference>
<feature type="transmembrane region" description="Helical" evidence="6">
    <location>
        <begin position="479"/>
        <end position="498"/>
    </location>
</feature>
<comment type="caution">
    <text evidence="8">The sequence shown here is derived from an EMBL/GenBank/DDBJ whole genome shotgun (WGS) entry which is preliminary data.</text>
</comment>
<feature type="transmembrane region" description="Helical" evidence="6">
    <location>
        <begin position="566"/>
        <end position="585"/>
    </location>
</feature>
<feature type="transmembrane region" description="Helical" evidence="6">
    <location>
        <begin position="513"/>
        <end position="534"/>
    </location>
</feature>
<dbReference type="InterPro" id="IPR000620">
    <property type="entry name" value="EamA_dom"/>
</dbReference>
<dbReference type="GO" id="GO:0016020">
    <property type="term" value="C:membrane"/>
    <property type="evidence" value="ECO:0007669"/>
    <property type="project" value="UniProtKB-SubCell"/>
</dbReference>
<dbReference type="PANTHER" id="PTHR31218">
    <property type="entry name" value="WAT1-RELATED PROTEIN"/>
    <property type="match status" value="1"/>
</dbReference>
<feature type="transmembrane region" description="Helical" evidence="6">
    <location>
        <begin position="92"/>
        <end position="113"/>
    </location>
</feature>
<protein>
    <submittedName>
        <fullName evidence="8">Protein WALLS ARE THIN 1</fullName>
    </submittedName>
</protein>
<comment type="similarity">
    <text evidence="2">Belongs to the drug/metabolite transporter (DMT) superfamily. Plant drug/metabolite exporter (P-DME) (TC 2.A.7.4) family.</text>
</comment>
<feature type="domain" description="EamA" evidence="7">
    <location>
        <begin position="485"/>
        <end position="585"/>
    </location>
</feature>
<feature type="transmembrane region" description="Helical" evidence="6">
    <location>
        <begin position="59"/>
        <end position="80"/>
    </location>
</feature>
<feature type="transmembrane region" description="Helical" evidence="6">
    <location>
        <begin position="437"/>
        <end position="458"/>
    </location>
</feature>
<keyword evidence="5 6" id="KW-0472">Membrane</keyword>